<accession>A0A1I1TAJ7</accession>
<feature type="compositionally biased region" description="Basic and acidic residues" evidence="1">
    <location>
        <begin position="402"/>
        <end position="419"/>
    </location>
</feature>
<evidence type="ECO:0000256" key="1">
    <source>
        <dbReference type="SAM" id="MobiDB-lite"/>
    </source>
</evidence>
<evidence type="ECO:0000313" key="4">
    <source>
        <dbReference type="Proteomes" id="UP000199207"/>
    </source>
</evidence>
<feature type="compositionally biased region" description="Acidic residues" evidence="1">
    <location>
        <begin position="420"/>
        <end position="430"/>
    </location>
</feature>
<sequence length="473" mass="49948">MRTTDPIEFLNRHREIIFRWIGILAVLLVLFLILRHFAMRLGGWRAAWRRVKRECAVSAHAFAAPAKAWLRHRRSLRVLVRGLRAPATWRDAERALAAARQAAAGAGGVPYAALVDDVGVTVLLAGRRPRPPEEEPWWGDEERPDCWSVDRDALPPVVPVPDQTPPVLVALGEDGGCCVFLDVAAGPPLLNVEGDRRAATAVHQALAAQLDVRLPDGLVVVAQGVHRAFPGLEVRAAHRRAEELPARGGLVPWLVTAELPDPLPPGIAAPAAARAAGPRILLRGPGRGFLRTVLSDREGRLAVAGTPLLVAGNALSRAIARVLSDIPPVLPPGPGSVSTAGRDAARAFAEDDERPGAAAADGAARHEHADADAGADAWPGADRAAAAPPGPAPETETGSETEAEREIRAGRRTEAARELVEEDAEDEEVQAAEAAEAAGEAGAERGNDTARTAPAGRRREPEGSAPVRSAADH</sequence>
<dbReference type="AlphaFoldDB" id="A0A1I1TAJ7"/>
<reference evidence="3 4" key="1">
    <citation type="submission" date="2016-10" db="EMBL/GenBank/DDBJ databases">
        <authorList>
            <person name="de Groot N.N."/>
        </authorList>
    </citation>
    <scope>NUCLEOTIDE SEQUENCE [LARGE SCALE GENOMIC DNA]</scope>
    <source>
        <strain evidence="3 4">CGMCC 4.5739</strain>
    </source>
</reference>
<dbReference type="EMBL" id="FOLM01000019">
    <property type="protein sequence ID" value="SFD55619.1"/>
    <property type="molecule type" value="Genomic_DNA"/>
</dbReference>
<evidence type="ECO:0000313" key="3">
    <source>
        <dbReference type="EMBL" id="SFD55619.1"/>
    </source>
</evidence>
<dbReference type="STRING" id="910347.SAMN05421773_11917"/>
<dbReference type="OrthoDB" id="4072247at2"/>
<organism evidence="3 4">
    <name type="scientific">Streptomyces aidingensis</name>
    <dbReference type="NCBI Taxonomy" id="910347"/>
    <lineage>
        <taxon>Bacteria</taxon>
        <taxon>Bacillati</taxon>
        <taxon>Actinomycetota</taxon>
        <taxon>Actinomycetes</taxon>
        <taxon>Kitasatosporales</taxon>
        <taxon>Streptomycetaceae</taxon>
        <taxon>Streptomyces</taxon>
    </lineage>
</organism>
<evidence type="ECO:0000256" key="2">
    <source>
        <dbReference type="SAM" id="Phobius"/>
    </source>
</evidence>
<keyword evidence="2" id="KW-0812">Transmembrane</keyword>
<name>A0A1I1TAJ7_9ACTN</name>
<keyword evidence="4" id="KW-1185">Reference proteome</keyword>
<feature type="region of interest" description="Disordered" evidence="1">
    <location>
        <begin position="328"/>
        <end position="473"/>
    </location>
</feature>
<dbReference type="RefSeq" id="WP_093841127.1">
    <property type="nucleotide sequence ID" value="NZ_FOLM01000019.1"/>
</dbReference>
<feature type="compositionally biased region" description="Low complexity" evidence="1">
    <location>
        <begin position="431"/>
        <end position="441"/>
    </location>
</feature>
<gene>
    <name evidence="3" type="ORF">SAMN05421773_11917</name>
</gene>
<dbReference type="Proteomes" id="UP000199207">
    <property type="component" value="Unassembled WGS sequence"/>
</dbReference>
<keyword evidence="2" id="KW-0472">Membrane</keyword>
<feature type="transmembrane region" description="Helical" evidence="2">
    <location>
        <begin position="16"/>
        <end position="34"/>
    </location>
</feature>
<keyword evidence="2" id="KW-1133">Transmembrane helix</keyword>
<protein>
    <submittedName>
        <fullName evidence="3">Uncharacterized protein</fullName>
    </submittedName>
</protein>
<proteinExistence type="predicted"/>
<feature type="compositionally biased region" description="Low complexity" evidence="1">
    <location>
        <begin position="372"/>
        <end position="396"/>
    </location>
</feature>